<dbReference type="AlphaFoldDB" id="A0A9P7B6E0"/>
<dbReference type="Proteomes" id="UP000777482">
    <property type="component" value="Unassembled WGS sequence"/>
</dbReference>
<dbReference type="GO" id="GO:0008720">
    <property type="term" value="F:D-lactate dehydrogenase (NAD+) activity"/>
    <property type="evidence" value="ECO:0007669"/>
    <property type="project" value="TreeGrafter"/>
</dbReference>
<dbReference type="Gene3D" id="1.10.45.10">
    <property type="entry name" value="Vanillyl-alcohol Oxidase, Chain A, domain 4"/>
    <property type="match status" value="1"/>
</dbReference>
<protein>
    <recommendedName>
        <fullName evidence="9">D-lactate dehydrogenase (cytochrome)</fullName>
        <ecNumber evidence="9">1.1.2.4</ecNumber>
    </recommendedName>
</protein>
<evidence type="ECO:0000313" key="14">
    <source>
        <dbReference type="Proteomes" id="UP000777482"/>
    </source>
</evidence>
<comment type="similarity">
    <text evidence="3">Belongs to the FAD-binding oxidoreductase/transferase type 4 family.</text>
</comment>
<dbReference type="Pfam" id="PF02913">
    <property type="entry name" value="FAD-oxidase_C"/>
    <property type="match status" value="1"/>
</dbReference>
<feature type="region of interest" description="Disordered" evidence="11">
    <location>
        <begin position="115"/>
        <end position="144"/>
    </location>
</feature>
<evidence type="ECO:0000256" key="7">
    <source>
        <dbReference type="ARBA" id="ARBA00023002"/>
    </source>
</evidence>
<comment type="cofactor">
    <cofactor evidence="1">
        <name>FAD</name>
        <dbReference type="ChEBI" id="CHEBI:57692"/>
    </cofactor>
</comment>
<dbReference type="SUPFAM" id="SSF55103">
    <property type="entry name" value="FAD-linked oxidases, C-terminal domain"/>
    <property type="match status" value="1"/>
</dbReference>
<dbReference type="InterPro" id="IPR016164">
    <property type="entry name" value="FAD-linked_Oxase-like_C"/>
</dbReference>
<dbReference type="GO" id="GO:0071949">
    <property type="term" value="F:FAD binding"/>
    <property type="evidence" value="ECO:0007669"/>
    <property type="project" value="InterPro"/>
</dbReference>
<keyword evidence="7" id="KW-0560">Oxidoreductase</keyword>
<dbReference type="PANTHER" id="PTHR11748:SF111">
    <property type="entry name" value="D-LACTATE DEHYDROGENASE, MITOCHONDRIAL-RELATED"/>
    <property type="match status" value="1"/>
</dbReference>
<dbReference type="FunFam" id="1.10.45.10:FF:000001">
    <property type="entry name" value="D-lactate dehydrogenase mitochondrial"/>
    <property type="match status" value="1"/>
</dbReference>
<gene>
    <name evidence="13" type="ORF">C6P46_004044</name>
</gene>
<dbReference type="PROSITE" id="PS51387">
    <property type="entry name" value="FAD_PCMH"/>
    <property type="match status" value="1"/>
</dbReference>
<evidence type="ECO:0000259" key="12">
    <source>
        <dbReference type="PROSITE" id="PS51387"/>
    </source>
</evidence>
<dbReference type="InterPro" id="IPR016169">
    <property type="entry name" value="FAD-bd_PCMH_sub2"/>
</dbReference>
<comment type="catalytic activity">
    <reaction evidence="10">
        <text>(R)-lactate + 2 Fe(III)-[cytochrome c] = 2 Fe(II)-[cytochrome c] + pyruvate + 2 H(+)</text>
        <dbReference type="Rhea" id="RHEA:13521"/>
        <dbReference type="Rhea" id="RHEA-COMP:10350"/>
        <dbReference type="Rhea" id="RHEA-COMP:14399"/>
        <dbReference type="ChEBI" id="CHEBI:15361"/>
        <dbReference type="ChEBI" id="CHEBI:15378"/>
        <dbReference type="ChEBI" id="CHEBI:16004"/>
        <dbReference type="ChEBI" id="CHEBI:29033"/>
        <dbReference type="ChEBI" id="CHEBI:29034"/>
        <dbReference type="EC" id="1.1.2.4"/>
    </reaction>
</comment>
<evidence type="ECO:0000256" key="3">
    <source>
        <dbReference type="ARBA" id="ARBA00008000"/>
    </source>
</evidence>
<keyword evidence="14" id="KW-1185">Reference proteome</keyword>
<dbReference type="GO" id="GO:1903457">
    <property type="term" value="P:lactate catabolic process"/>
    <property type="evidence" value="ECO:0007669"/>
    <property type="project" value="TreeGrafter"/>
</dbReference>
<sequence length="529" mass="56640">MGDVHRARARTAAVAAQLAPSAPTPAWDAAVADLKATFPASQLSLDLKTRNQHGQSFGSLLPPAPPAAIVHALSTEDVVQVVRICSRRGIVLIPTGGRTALEGQFQATCCNPPPEERWNGPAGSDEEGHVEQKKRATASSRPTVHVSLSRMQDIRLYEQDFQAVVQPGVGWKSLNEHLAARGIKLFFPVDPAPGSEFGGMAGVAGSGTNAVGYGTLRAEWIQSLTVVLMDGSVIRTKGANRARKSTTGFDTARLFLGSEGTLGIITELTVRLAPVLPLKVALTSFPTVAQAVSTVVSILSAGMTPTSLELLDGTSIHGLNLAKLLPESLPEEPTVLMRFSNPDDKANFANLEIVRGFVRQNGGRDLKVAKNEKENDDLWTARKSQYWSQQLLVGEGCRTLITDVCVPISRLAEFVSRSDVLVEQSGLVAPIVAHIGDGNVHRAILWKGAPGETEPPRAVEKLAKQLVELAQELEGTCAGEHGIGLTKRKYLRAELGEGTLALMRTVKRALDPLNLLNPGKVLFDEDESV</sequence>
<organism evidence="13 14">
    <name type="scientific">Rhodotorula mucilaginosa</name>
    <name type="common">Yeast</name>
    <name type="synonym">Rhodotorula rubra</name>
    <dbReference type="NCBI Taxonomy" id="5537"/>
    <lineage>
        <taxon>Eukaryota</taxon>
        <taxon>Fungi</taxon>
        <taxon>Dikarya</taxon>
        <taxon>Basidiomycota</taxon>
        <taxon>Pucciniomycotina</taxon>
        <taxon>Microbotryomycetes</taxon>
        <taxon>Sporidiobolales</taxon>
        <taxon>Sporidiobolaceae</taxon>
        <taxon>Rhodotorula</taxon>
    </lineage>
</organism>
<keyword evidence="5" id="KW-0274">FAD</keyword>
<evidence type="ECO:0000256" key="2">
    <source>
        <dbReference type="ARBA" id="ARBA00004173"/>
    </source>
</evidence>
<dbReference type="EMBL" id="PUHQ01000036">
    <property type="protein sequence ID" value="KAG0661273.1"/>
    <property type="molecule type" value="Genomic_DNA"/>
</dbReference>
<evidence type="ECO:0000256" key="9">
    <source>
        <dbReference type="ARBA" id="ARBA00038897"/>
    </source>
</evidence>
<comment type="caution">
    <text evidence="13">The sequence shown here is derived from an EMBL/GenBank/DDBJ whole genome shotgun (WGS) entry which is preliminary data.</text>
</comment>
<dbReference type="FunFam" id="3.30.70.2740:FF:000001">
    <property type="entry name" value="D-lactate dehydrogenase mitochondrial"/>
    <property type="match status" value="1"/>
</dbReference>
<dbReference type="EC" id="1.1.2.4" evidence="9"/>
<accession>A0A9P7B6E0</accession>
<dbReference type="InterPro" id="IPR016166">
    <property type="entry name" value="FAD-bd_PCMH"/>
</dbReference>
<dbReference type="InterPro" id="IPR016171">
    <property type="entry name" value="Vanillyl_alc_oxidase_C-sub2"/>
</dbReference>
<reference evidence="13 14" key="1">
    <citation type="submission" date="2020-11" db="EMBL/GenBank/DDBJ databases">
        <title>Kefir isolates.</title>
        <authorList>
            <person name="Marcisauskas S."/>
            <person name="Kim Y."/>
            <person name="Blasche S."/>
        </authorList>
    </citation>
    <scope>NUCLEOTIDE SEQUENCE [LARGE SCALE GENOMIC DNA]</scope>
    <source>
        <strain evidence="13 14">KR</strain>
    </source>
</reference>
<dbReference type="Gene3D" id="3.30.70.2740">
    <property type="match status" value="1"/>
</dbReference>
<dbReference type="SUPFAM" id="SSF56176">
    <property type="entry name" value="FAD-binding/transporter-associated domain-like"/>
    <property type="match status" value="1"/>
</dbReference>
<dbReference type="InterPro" id="IPR004113">
    <property type="entry name" value="FAD-bd_oxidored_4_C"/>
</dbReference>
<comment type="subcellular location">
    <subcellularLocation>
        <location evidence="2">Mitochondrion</location>
    </subcellularLocation>
</comment>
<dbReference type="Gene3D" id="3.30.465.10">
    <property type="match status" value="1"/>
</dbReference>
<evidence type="ECO:0000256" key="4">
    <source>
        <dbReference type="ARBA" id="ARBA00022630"/>
    </source>
</evidence>
<keyword evidence="6" id="KW-0809">Transit peptide</keyword>
<evidence type="ECO:0000256" key="11">
    <source>
        <dbReference type="SAM" id="MobiDB-lite"/>
    </source>
</evidence>
<dbReference type="OrthoDB" id="7786253at2759"/>
<keyword evidence="4" id="KW-0285">Flavoprotein</keyword>
<dbReference type="PANTHER" id="PTHR11748">
    <property type="entry name" value="D-LACTATE DEHYDROGENASE"/>
    <property type="match status" value="1"/>
</dbReference>
<dbReference type="InterPro" id="IPR036318">
    <property type="entry name" value="FAD-bd_PCMH-like_sf"/>
</dbReference>
<dbReference type="GO" id="GO:0005739">
    <property type="term" value="C:mitochondrion"/>
    <property type="evidence" value="ECO:0007669"/>
    <property type="project" value="UniProtKB-SubCell"/>
</dbReference>
<name>A0A9P7B6E0_RHOMI</name>
<dbReference type="GO" id="GO:0004458">
    <property type="term" value="F:D-lactate dehydrogenase (cytochrome) activity"/>
    <property type="evidence" value="ECO:0007669"/>
    <property type="project" value="UniProtKB-EC"/>
</dbReference>
<feature type="domain" description="FAD-binding PCMH-type" evidence="12">
    <location>
        <begin position="62"/>
        <end position="275"/>
    </location>
</feature>
<evidence type="ECO:0000256" key="1">
    <source>
        <dbReference type="ARBA" id="ARBA00001974"/>
    </source>
</evidence>
<evidence type="ECO:0000313" key="13">
    <source>
        <dbReference type="EMBL" id="KAG0661273.1"/>
    </source>
</evidence>
<dbReference type="Pfam" id="PF01565">
    <property type="entry name" value="FAD_binding_4"/>
    <property type="match status" value="1"/>
</dbReference>
<proteinExistence type="inferred from homology"/>
<keyword evidence="8" id="KW-0496">Mitochondrion</keyword>
<evidence type="ECO:0000256" key="8">
    <source>
        <dbReference type="ARBA" id="ARBA00023128"/>
    </source>
</evidence>
<evidence type="ECO:0000256" key="5">
    <source>
        <dbReference type="ARBA" id="ARBA00022827"/>
    </source>
</evidence>
<evidence type="ECO:0000256" key="6">
    <source>
        <dbReference type="ARBA" id="ARBA00022946"/>
    </source>
</evidence>
<evidence type="ECO:0000256" key="10">
    <source>
        <dbReference type="ARBA" id="ARBA00051436"/>
    </source>
</evidence>
<dbReference type="InterPro" id="IPR006094">
    <property type="entry name" value="Oxid_FAD_bind_N"/>
</dbReference>